<dbReference type="Gene3D" id="3.30.470.20">
    <property type="entry name" value="ATP-grasp fold, B domain"/>
    <property type="match status" value="1"/>
</dbReference>
<evidence type="ECO:0000313" key="7">
    <source>
        <dbReference type="Proteomes" id="UP000004001"/>
    </source>
</evidence>
<protein>
    <recommendedName>
        <fullName evidence="5">ATP-grasp domain-containing protein</fullName>
    </recommendedName>
</protein>
<dbReference type="eggNOG" id="COG1181">
    <property type="taxonomic scope" value="Bacteria"/>
</dbReference>
<dbReference type="GO" id="GO:0005524">
    <property type="term" value="F:ATP binding"/>
    <property type="evidence" value="ECO:0007669"/>
    <property type="project" value="UniProtKB-UniRule"/>
</dbReference>
<proteinExistence type="inferred from homology"/>
<keyword evidence="2" id="KW-0436">Ligase</keyword>
<keyword evidence="3" id="KW-0479">Metal-binding</keyword>
<dbReference type="Gene3D" id="3.30.1490.20">
    <property type="entry name" value="ATP-grasp fold, A domain"/>
    <property type="match status" value="1"/>
</dbReference>
<sequence length="285" mass="32885">MIRIIETTTDKESYVSKRNTLFITEALGKENVRFHKLQNPDDLSELGIDNDDILIAETRDGFVRYAISMLGCRNTVESDRTIVLTQNKEYVKHELQRYGILSPCKITIEEVKDGCKYFVKPVFGEDSNFVGVDSVCQSKEEAWRKADEIQKAGFTPMIEEFIDGEEYTVALIRKEGKIETYPIKVHLFTPWNIMTHTAKFSEEEICEAVNDAELEDIAKKAFEVVGCKHYMRIDFRRDSQGRYYLIDFNLFPGLGPTDHFAKCINLHLNISYHDILTKIIETATK</sequence>
<comment type="similarity">
    <text evidence="1">Belongs to the D-alanine--D-alanine ligase family.</text>
</comment>
<dbReference type="Pfam" id="PF07478">
    <property type="entry name" value="Dala_Dala_lig_C"/>
    <property type="match status" value="1"/>
</dbReference>
<evidence type="ECO:0000256" key="3">
    <source>
        <dbReference type="ARBA" id="ARBA00022723"/>
    </source>
</evidence>
<dbReference type="PANTHER" id="PTHR23132">
    <property type="entry name" value="D-ALANINE--D-ALANINE LIGASE"/>
    <property type="match status" value="1"/>
</dbReference>
<name>D1VXK5_9BACT</name>
<keyword evidence="4" id="KW-0067">ATP-binding</keyword>
<dbReference type="GO" id="GO:0046872">
    <property type="term" value="F:metal ion binding"/>
    <property type="evidence" value="ECO:0007669"/>
    <property type="project" value="UniProtKB-KW"/>
</dbReference>
<evidence type="ECO:0000256" key="2">
    <source>
        <dbReference type="ARBA" id="ARBA00022598"/>
    </source>
</evidence>
<dbReference type="SUPFAM" id="SSF56059">
    <property type="entry name" value="Glutathione synthetase ATP-binding domain-like"/>
    <property type="match status" value="1"/>
</dbReference>
<dbReference type="PROSITE" id="PS50975">
    <property type="entry name" value="ATP_GRASP"/>
    <property type="match status" value="1"/>
</dbReference>
<reference evidence="6 7" key="1">
    <citation type="submission" date="2009-12" db="EMBL/GenBank/DDBJ databases">
        <title>Genome Sequence of Prevotella timonensis CRIS 5C-B1.</title>
        <authorList>
            <person name="Durkin A.S."/>
            <person name="Madupu R."/>
            <person name="Torralba M."/>
            <person name="Methe B."/>
            <person name="Sutton G."/>
            <person name="Strausberg R.L."/>
            <person name="Nelson K.E."/>
        </authorList>
    </citation>
    <scope>NUCLEOTIDE SEQUENCE [LARGE SCALE GENOMIC DNA]</scope>
    <source>
        <strain evidence="6 7">CRIS 5C-B1</strain>
    </source>
</reference>
<evidence type="ECO:0000256" key="4">
    <source>
        <dbReference type="PROSITE-ProRule" id="PRU00409"/>
    </source>
</evidence>
<comment type="caution">
    <text evidence="6">The sequence shown here is derived from an EMBL/GenBank/DDBJ whole genome shotgun (WGS) entry which is preliminary data.</text>
</comment>
<keyword evidence="7" id="KW-1185">Reference proteome</keyword>
<dbReference type="GO" id="GO:0008716">
    <property type="term" value="F:D-alanine-D-alanine ligase activity"/>
    <property type="evidence" value="ECO:0007669"/>
    <property type="project" value="InterPro"/>
</dbReference>
<gene>
    <name evidence="6" type="ORF">HMPREF9019_0944</name>
</gene>
<keyword evidence="4" id="KW-0547">Nucleotide-binding</keyword>
<dbReference type="InterPro" id="IPR013815">
    <property type="entry name" value="ATP_grasp_subdomain_1"/>
</dbReference>
<dbReference type="InterPro" id="IPR011095">
    <property type="entry name" value="Dala_Dala_lig_C"/>
</dbReference>
<evidence type="ECO:0000256" key="1">
    <source>
        <dbReference type="ARBA" id="ARBA00010871"/>
    </source>
</evidence>
<dbReference type="RefSeq" id="WP_008122642.1">
    <property type="nucleotide sequence ID" value="NZ_ADEF01000013.1"/>
</dbReference>
<dbReference type="InterPro" id="IPR011761">
    <property type="entry name" value="ATP-grasp"/>
</dbReference>
<organism evidence="6 7">
    <name type="scientific">Hoylesella timonensis CRIS 5C-B1</name>
    <dbReference type="NCBI Taxonomy" id="679189"/>
    <lineage>
        <taxon>Bacteria</taxon>
        <taxon>Pseudomonadati</taxon>
        <taxon>Bacteroidota</taxon>
        <taxon>Bacteroidia</taxon>
        <taxon>Bacteroidales</taxon>
        <taxon>Prevotellaceae</taxon>
        <taxon>Hoylesella</taxon>
    </lineage>
</organism>
<dbReference type="EMBL" id="ADEF01000013">
    <property type="protein sequence ID" value="EFA98165.1"/>
    <property type="molecule type" value="Genomic_DNA"/>
</dbReference>
<dbReference type="AlphaFoldDB" id="D1VXK5"/>
<evidence type="ECO:0000259" key="5">
    <source>
        <dbReference type="PROSITE" id="PS50975"/>
    </source>
</evidence>
<dbReference type="PANTHER" id="PTHR23132:SF23">
    <property type="entry name" value="D-ALANINE--D-ALANINE LIGASE B"/>
    <property type="match status" value="1"/>
</dbReference>
<accession>D1VXK5</accession>
<evidence type="ECO:0000313" key="6">
    <source>
        <dbReference type="EMBL" id="EFA98165.1"/>
    </source>
</evidence>
<dbReference type="Proteomes" id="UP000004001">
    <property type="component" value="Unassembled WGS sequence"/>
</dbReference>
<feature type="domain" description="ATP-grasp" evidence="5">
    <location>
        <begin position="92"/>
        <end position="281"/>
    </location>
</feature>